<feature type="compositionally biased region" description="Basic and acidic residues" evidence="1">
    <location>
        <begin position="11"/>
        <end position="20"/>
    </location>
</feature>
<keyword evidence="3" id="KW-1185">Reference proteome</keyword>
<sequence length="167" mass="19770">MDVYEETGIEGNEKEEEHHQQNQLNQQNQQGQQGQQEVEEEEEEEVVTYTTYSEFSLAISTFFEQLLEIIVSRISDFPSIRDLIEILSILTPDDFINFSNSTKDENFCFVSFLVSRNIKMDPIFIDTILRLNFHNVWIFVEDGIVEYDVPIEFKSYGDKLLQYLRKY</sequence>
<gene>
    <name evidence="2" type="ORF">CYY_002124</name>
</gene>
<name>A0A8J4V370_9MYCE</name>
<proteinExistence type="predicted"/>
<reference evidence="2" key="1">
    <citation type="submission" date="2020-01" db="EMBL/GenBank/DDBJ databases">
        <title>Development of genomics and gene disruption for Polysphondylium violaceum indicates a role for the polyketide synthase stlB in stalk morphogenesis.</title>
        <authorList>
            <person name="Narita B."/>
            <person name="Kawabe Y."/>
            <person name="Kin K."/>
            <person name="Saito T."/>
            <person name="Gibbs R."/>
            <person name="Kuspa A."/>
            <person name="Muzny D."/>
            <person name="Queller D."/>
            <person name="Richards S."/>
            <person name="Strassman J."/>
            <person name="Sucgang R."/>
            <person name="Worley K."/>
            <person name="Schaap P."/>
        </authorList>
    </citation>
    <scope>NUCLEOTIDE SEQUENCE</scope>
    <source>
        <strain evidence="2">QSvi11</strain>
    </source>
</reference>
<evidence type="ECO:0000256" key="1">
    <source>
        <dbReference type="SAM" id="MobiDB-lite"/>
    </source>
</evidence>
<feature type="region of interest" description="Disordered" evidence="1">
    <location>
        <begin position="1"/>
        <end position="44"/>
    </location>
</feature>
<accession>A0A8J4V370</accession>
<dbReference type="EMBL" id="AJWJ01000056">
    <property type="protein sequence ID" value="KAF2076573.1"/>
    <property type="molecule type" value="Genomic_DNA"/>
</dbReference>
<feature type="compositionally biased region" description="Low complexity" evidence="1">
    <location>
        <begin position="21"/>
        <end position="36"/>
    </location>
</feature>
<comment type="caution">
    <text evidence="2">The sequence shown here is derived from an EMBL/GenBank/DDBJ whole genome shotgun (WGS) entry which is preliminary data.</text>
</comment>
<protein>
    <submittedName>
        <fullName evidence="2">Uncharacterized protein</fullName>
    </submittedName>
</protein>
<evidence type="ECO:0000313" key="3">
    <source>
        <dbReference type="Proteomes" id="UP000695562"/>
    </source>
</evidence>
<dbReference type="Proteomes" id="UP000695562">
    <property type="component" value="Unassembled WGS sequence"/>
</dbReference>
<organism evidence="2 3">
    <name type="scientific">Polysphondylium violaceum</name>
    <dbReference type="NCBI Taxonomy" id="133409"/>
    <lineage>
        <taxon>Eukaryota</taxon>
        <taxon>Amoebozoa</taxon>
        <taxon>Evosea</taxon>
        <taxon>Eumycetozoa</taxon>
        <taxon>Dictyostelia</taxon>
        <taxon>Dictyosteliales</taxon>
        <taxon>Dictyosteliaceae</taxon>
        <taxon>Polysphondylium</taxon>
    </lineage>
</organism>
<evidence type="ECO:0000313" key="2">
    <source>
        <dbReference type="EMBL" id="KAF2076573.1"/>
    </source>
</evidence>
<dbReference type="AlphaFoldDB" id="A0A8J4V370"/>